<evidence type="ECO:0000256" key="4">
    <source>
        <dbReference type="ARBA" id="ARBA00023163"/>
    </source>
</evidence>
<dbReference type="EMBL" id="JAVRRF010000014">
    <property type="protein sequence ID" value="KAK5058373.1"/>
    <property type="molecule type" value="Genomic_DNA"/>
</dbReference>
<comment type="subunit">
    <text evidence="6">Component of the Mediator complex.</text>
</comment>
<keyword evidence="3 6" id="KW-0805">Transcription regulation</keyword>
<keyword evidence="4 6" id="KW-0804">Transcription</keyword>
<evidence type="ECO:0000256" key="3">
    <source>
        <dbReference type="ARBA" id="ARBA00023015"/>
    </source>
</evidence>
<keyword evidence="9" id="KW-1185">Reference proteome</keyword>
<evidence type="ECO:0000256" key="7">
    <source>
        <dbReference type="SAM" id="MobiDB-lite"/>
    </source>
</evidence>
<dbReference type="Pfam" id="PF09748">
    <property type="entry name" value="Med10"/>
    <property type="match status" value="1"/>
</dbReference>
<comment type="similarity">
    <text evidence="2 6">Belongs to the Mediator complex subunit 10 family.</text>
</comment>
<proteinExistence type="inferred from homology"/>
<comment type="function">
    <text evidence="6">Component of the Mediator complex, a coactivator involved in the regulated transcription of nearly all RNA polymerase II-dependent genes. Mediator functions as a bridge to convey information from gene-specific regulatory proteins to the basal RNA polymerase II transcription machinery. Mediator is recruited to promoters by direct interactions with regulatory proteins and serves as a scaffold for the assembly of a functional preinitiation complex with RNA polymerase II and the general transcription factors.</text>
</comment>
<evidence type="ECO:0000256" key="2">
    <source>
        <dbReference type="ARBA" id="ARBA00005389"/>
    </source>
</evidence>
<feature type="compositionally biased region" description="Polar residues" evidence="7">
    <location>
        <begin position="62"/>
        <end position="86"/>
    </location>
</feature>
<reference evidence="8 9" key="1">
    <citation type="submission" date="2023-08" db="EMBL/GenBank/DDBJ databases">
        <title>Black Yeasts Isolated from many extreme environments.</title>
        <authorList>
            <person name="Coleine C."/>
            <person name="Stajich J.E."/>
            <person name="Selbmann L."/>
        </authorList>
    </citation>
    <scope>NUCLEOTIDE SEQUENCE [LARGE SCALE GENOMIC DNA]</scope>
    <source>
        <strain evidence="8 9">CCFEE 6328</strain>
    </source>
</reference>
<feature type="compositionally biased region" description="Basic and acidic residues" evidence="7">
    <location>
        <begin position="359"/>
        <end position="374"/>
    </location>
</feature>
<comment type="caution">
    <text evidence="8">The sequence shown here is derived from an EMBL/GenBank/DDBJ whole genome shotgun (WGS) entry which is preliminary data.</text>
</comment>
<name>A0ABR0J880_9EURO</name>
<evidence type="ECO:0000256" key="6">
    <source>
        <dbReference type="RuleBase" id="RU364146"/>
    </source>
</evidence>
<feature type="region of interest" description="Disordered" evidence="7">
    <location>
        <begin position="353"/>
        <end position="374"/>
    </location>
</feature>
<evidence type="ECO:0000313" key="8">
    <source>
        <dbReference type="EMBL" id="KAK5058373.1"/>
    </source>
</evidence>
<accession>A0ABR0J880</accession>
<dbReference type="InterPro" id="IPR019145">
    <property type="entry name" value="Mediator_Med10"/>
</dbReference>
<feature type="compositionally biased region" description="Polar residues" evidence="7">
    <location>
        <begin position="132"/>
        <end position="146"/>
    </location>
</feature>
<evidence type="ECO:0000256" key="1">
    <source>
        <dbReference type="ARBA" id="ARBA00004123"/>
    </source>
</evidence>
<comment type="subcellular location">
    <subcellularLocation>
        <location evidence="1 6">Nucleus</location>
    </subcellularLocation>
</comment>
<keyword evidence="5 6" id="KW-0539">Nucleus</keyword>
<sequence>MAPRGRVIILRRGGSAAGDRATTNNHDEAYTPPNHGDAGPSRTLSRGGGARGRPRGRGQNAYHPQSVHQRQHQQPSTDTQRSTTIHLSPEALREFPPGSCGPFITLKLKKRDPQAAQGPRKFFSESPPVLSSADTSSHTDQGTTPETPAPDSCSPDFVQRIDPADTDTAHSQPSQRIVGPEPAAVFVNNSNSTGLGQGVAAIGDPRQVPPSDTTMAPVKDTSSVHLTIKDIIQHLSEIQIQTHGYVPETQDLMVDKMTDLAQSLARLQSLTSPHTSPNNHIHNISIAPEIVDYVDDGRNPDIFTRDFVENVQRGNAVINGKQQAFREFTEIYAKALKDGVPGVRRQVDRVMENAGFQTEHGDEANGVRPTESHS</sequence>
<evidence type="ECO:0000256" key="5">
    <source>
        <dbReference type="ARBA" id="ARBA00023242"/>
    </source>
</evidence>
<evidence type="ECO:0000313" key="9">
    <source>
        <dbReference type="Proteomes" id="UP001345691"/>
    </source>
</evidence>
<keyword evidence="6" id="KW-0010">Activator</keyword>
<protein>
    <recommendedName>
        <fullName evidence="6">Mediator of RNA polymerase II transcription subunit 10</fullName>
    </recommendedName>
    <alternativeName>
        <fullName evidence="6">Mediator complex subunit 10</fullName>
    </alternativeName>
</protein>
<organism evidence="8 9">
    <name type="scientific">Exophiala sideris</name>
    <dbReference type="NCBI Taxonomy" id="1016849"/>
    <lineage>
        <taxon>Eukaryota</taxon>
        <taxon>Fungi</taxon>
        <taxon>Dikarya</taxon>
        <taxon>Ascomycota</taxon>
        <taxon>Pezizomycotina</taxon>
        <taxon>Eurotiomycetes</taxon>
        <taxon>Chaetothyriomycetidae</taxon>
        <taxon>Chaetothyriales</taxon>
        <taxon>Herpotrichiellaceae</taxon>
        <taxon>Exophiala</taxon>
    </lineage>
</organism>
<feature type="region of interest" description="Disordered" evidence="7">
    <location>
        <begin position="1"/>
        <end position="176"/>
    </location>
</feature>
<gene>
    <name evidence="8" type="primary">NUT2</name>
    <name evidence="6" type="synonym">MED10</name>
    <name evidence="8" type="ORF">LTR69_006778</name>
</gene>
<dbReference type="Proteomes" id="UP001345691">
    <property type="component" value="Unassembled WGS sequence"/>
</dbReference>